<dbReference type="Pfam" id="PF04504">
    <property type="entry name" value="GeBP-like_DBD"/>
    <property type="match status" value="1"/>
</dbReference>
<dbReference type="AlphaFoldDB" id="W9RZS0"/>
<feature type="compositionally biased region" description="Basic and acidic residues" evidence="2">
    <location>
        <begin position="106"/>
        <end position="116"/>
    </location>
</feature>
<dbReference type="EMBL" id="KE345879">
    <property type="protein sequence ID" value="EXC19609.1"/>
    <property type="molecule type" value="Genomic_DNA"/>
</dbReference>
<reference evidence="5" key="1">
    <citation type="submission" date="2013-01" db="EMBL/GenBank/DDBJ databases">
        <title>Draft Genome Sequence of a Mulberry Tree, Morus notabilis C.K. Schneid.</title>
        <authorList>
            <person name="He N."/>
            <person name="Zhao S."/>
        </authorList>
    </citation>
    <scope>NUCLEOTIDE SEQUENCE</scope>
</reference>
<dbReference type="eggNOG" id="ENOG502RQE9">
    <property type="taxonomic scope" value="Eukaryota"/>
</dbReference>
<protein>
    <recommendedName>
        <fullName evidence="3">Glabrous enhancer-binding protein-like DBD domain-containing protein</fullName>
    </recommendedName>
</protein>
<dbReference type="InterPro" id="IPR053932">
    <property type="entry name" value="GeBP-like_DBD"/>
</dbReference>
<feature type="domain" description="Glabrous enhancer-binding protein-like DBD" evidence="3">
    <location>
        <begin position="161"/>
        <end position="252"/>
    </location>
</feature>
<organism evidence="4 5">
    <name type="scientific">Morus notabilis</name>
    <dbReference type="NCBI Taxonomy" id="981085"/>
    <lineage>
        <taxon>Eukaryota</taxon>
        <taxon>Viridiplantae</taxon>
        <taxon>Streptophyta</taxon>
        <taxon>Embryophyta</taxon>
        <taxon>Tracheophyta</taxon>
        <taxon>Spermatophyta</taxon>
        <taxon>Magnoliopsida</taxon>
        <taxon>eudicotyledons</taxon>
        <taxon>Gunneridae</taxon>
        <taxon>Pentapetalae</taxon>
        <taxon>rosids</taxon>
        <taxon>fabids</taxon>
        <taxon>Rosales</taxon>
        <taxon>Moraceae</taxon>
        <taxon>Moreae</taxon>
        <taxon>Morus</taxon>
    </lineage>
</organism>
<sequence length="371" mass="40392">MAPRRASPLDVPPAVSSSDEEEETSSEEEETSEDEKVQATPKPTVLSPNTKKTDDDSESDAESSSESEPADSTVKPIASKPMEEKKGARSKPSVAATPEIKSAAKRPRESETTAKDSKKRVKKKSGPEVPPPEADGDGGVASDEEQEESKKSGGDDSKKLFQRLWSEEDEIVILKGLIDYAAKRGGDPAATDMNTFHDFIKKSLHVEVTKSQLSNKVRKLKKKYLNNAARKKYNPTKPHEQNAFELSKKIWGGRGSRAGVSSPKSNGAAKSNGKATLASPAPPKEGSRKSEIGGKSGVSVRSSEMIGFGMKSLPEEVVKKGLDLLPESKKAELDAMWKKLHIDELELFVEKNQLMNEQVKLVLEKLKSSDH</sequence>
<evidence type="ECO:0000313" key="5">
    <source>
        <dbReference type="Proteomes" id="UP000030645"/>
    </source>
</evidence>
<name>W9RZS0_9ROSA</name>
<gene>
    <name evidence="4" type="ORF">L484_019355</name>
</gene>
<evidence type="ECO:0000313" key="4">
    <source>
        <dbReference type="EMBL" id="EXC19609.1"/>
    </source>
</evidence>
<dbReference type="STRING" id="981085.W9RZS0"/>
<proteinExistence type="inferred from homology"/>
<evidence type="ECO:0000256" key="1">
    <source>
        <dbReference type="ARBA" id="ARBA00010820"/>
    </source>
</evidence>
<evidence type="ECO:0000256" key="2">
    <source>
        <dbReference type="SAM" id="MobiDB-lite"/>
    </source>
</evidence>
<dbReference type="GO" id="GO:0006355">
    <property type="term" value="P:regulation of DNA-templated transcription"/>
    <property type="evidence" value="ECO:0007669"/>
    <property type="project" value="InterPro"/>
</dbReference>
<dbReference type="PANTHER" id="PTHR31662">
    <property type="entry name" value="BNAANNG10740D PROTEIN-RELATED"/>
    <property type="match status" value="1"/>
</dbReference>
<keyword evidence="5" id="KW-1185">Reference proteome</keyword>
<dbReference type="KEGG" id="mnt:21402300"/>
<feature type="region of interest" description="Disordered" evidence="2">
    <location>
        <begin position="254"/>
        <end position="299"/>
    </location>
</feature>
<feature type="compositionally biased region" description="Acidic residues" evidence="2">
    <location>
        <begin position="55"/>
        <end position="69"/>
    </location>
</feature>
<evidence type="ECO:0000259" key="3">
    <source>
        <dbReference type="Pfam" id="PF04504"/>
    </source>
</evidence>
<feature type="compositionally biased region" description="Basic and acidic residues" evidence="2">
    <location>
        <begin position="148"/>
        <end position="158"/>
    </location>
</feature>
<feature type="region of interest" description="Disordered" evidence="2">
    <location>
        <begin position="1"/>
        <end position="158"/>
    </location>
</feature>
<dbReference type="PANTHER" id="PTHR31662:SF33">
    <property type="entry name" value="DNA-BINDING STOREKEEPER PROTEIN TRANSCRIPTIONAL REGULATOR-LIKE PROTEIN"/>
    <property type="match status" value="1"/>
</dbReference>
<dbReference type="OrthoDB" id="1194394at2759"/>
<accession>W9RZS0</accession>
<feature type="compositionally biased region" description="Acidic residues" evidence="2">
    <location>
        <begin position="18"/>
        <end position="33"/>
    </location>
</feature>
<dbReference type="GO" id="GO:0005634">
    <property type="term" value="C:nucleus"/>
    <property type="evidence" value="ECO:0007669"/>
    <property type="project" value="TreeGrafter"/>
</dbReference>
<dbReference type="InterPro" id="IPR007592">
    <property type="entry name" value="GEBP"/>
</dbReference>
<comment type="similarity">
    <text evidence="1">Belongs to the GeBP family.</text>
</comment>
<dbReference type="Proteomes" id="UP000030645">
    <property type="component" value="Unassembled WGS sequence"/>
</dbReference>